<evidence type="ECO:0000313" key="3">
    <source>
        <dbReference type="Proteomes" id="UP001191082"/>
    </source>
</evidence>
<evidence type="ECO:0000259" key="1">
    <source>
        <dbReference type="Pfam" id="PF05171"/>
    </source>
</evidence>
<dbReference type="CDD" id="cd16830">
    <property type="entry name" value="HemS-like_N"/>
    <property type="match status" value="1"/>
</dbReference>
<comment type="caution">
    <text evidence="2">The sequence shown here is derived from an EMBL/GenBank/DDBJ whole genome shotgun (WGS) entry which is preliminary data.</text>
</comment>
<keyword evidence="3" id="KW-1185">Reference proteome</keyword>
<dbReference type="RefSeq" id="WP_138863590.1">
    <property type="nucleotide sequence ID" value="NZ_VCPC01000002.1"/>
</dbReference>
<proteinExistence type="predicted"/>
<reference evidence="2 3" key="1">
    <citation type="submission" date="2019-05" db="EMBL/GenBank/DDBJ databases">
        <title>Marivita sp. nov. isolated from sea sediment.</title>
        <authorList>
            <person name="Kim W."/>
        </authorList>
    </citation>
    <scope>NUCLEOTIDE SEQUENCE [LARGE SCALE GENOMIC DNA]</scope>
    <source>
        <strain evidence="2 3">CAU 1492</strain>
    </source>
</reference>
<gene>
    <name evidence="2" type="ORF">FGK64_09595</name>
</gene>
<protein>
    <submittedName>
        <fullName evidence="2">Hemin-degrading factor</fullName>
    </submittedName>
</protein>
<dbReference type="EMBL" id="VCPC01000002">
    <property type="protein sequence ID" value="TMV13034.1"/>
    <property type="molecule type" value="Genomic_DNA"/>
</dbReference>
<feature type="domain" description="Haemin-degrading HemS/ChuX" evidence="1">
    <location>
        <begin position="34"/>
        <end position="160"/>
    </location>
</feature>
<name>A0ABY2X9I3_9RHOB</name>
<sequence length="348" mass="38111">MTDTLAPARTAAEIRAQWAAQQGRARDIAHQLGLREAQLIAARIGHGATAIAAHPDRLFPALGQLGTCMALTRNESCVIEIDGRYENFHAGEHAAMTLEPGLDMRMFPRHWVHGFAFVEDTDTGPRRSIQVFDAAGDAIHKVYLRPASDLDGWDRLVTELALPEQADVIAVDDRAAPEGAKSAPEKRDILLSEWRRLTDTHQFLRLCAKLKMNRLGAYRIAGDEFVRPLSPAAIPAMMQAVQASGAHVMTFVGNAGCIEIHSGPFKTLKAMGPWENVLDPGFNLHLRQDHVAEVWAVEKPTKRGNALSFEAFDAQGNLIFQVFPVAKEANDHRAAWAEIVATLPGADA</sequence>
<dbReference type="Pfam" id="PF05171">
    <property type="entry name" value="HemS"/>
    <property type="match status" value="2"/>
</dbReference>
<dbReference type="InterPro" id="IPR053733">
    <property type="entry name" value="Heme_Transport_Util_sf"/>
</dbReference>
<feature type="domain" description="Haemin-degrading HemS/ChuX" evidence="1">
    <location>
        <begin position="211"/>
        <end position="343"/>
    </location>
</feature>
<dbReference type="Gene3D" id="3.40.1570.10">
    <property type="entry name" value="HemS/ChuS/ChuX like domains"/>
    <property type="match status" value="2"/>
</dbReference>
<dbReference type="Proteomes" id="UP001191082">
    <property type="component" value="Unassembled WGS sequence"/>
</dbReference>
<dbReference type="SUPFAM" id="SSF144064">
    <property type="entry name" value="Heme iron utilization protein-like"/>
    <property type="match status" value="1"/>
</dbReference>
<dbReference type="CDD" id="cd16831">
    <property type="entry name" value="HemS-like_C"/>
    <property type="match status" value="1"/>
</dbReference>
<organism evidence="2 3">
    <name type="scientific">Arenibacterium halophilum</name>
    <dbReference type="NCBI Taxonomy" id="2583821"/>
    <lineage>
        <taxon>Bacteria</taxon>
        <taxon>Pseudomonadati</taxon>
        <taxon>Pseudomonadota</taxon>
        <taxon>Alphaproteobacteria</taxon>
        <taxon>Rhodobacterales</taxon>
        <taxon>Paracoccaceae</taxon>
        <taxon>Arenibacterium</taxon>
    </lineage>
</organism>
<accession>A0ABY2X9I3</accession>
<dbReference type="InterPro" id="IPR007845">
    <property type="entry name" value="HemS/ChuX_dom"/>
</dbReference>
<evidence type="ECO:0000313" key="2">
    <source>
        <dbReference type="EMBL" id="TMV13034.1"/>
    </source>
</evidence>